<feature type="region of interest" description="Disordered" evidence="11">
    <location>
        <begin position="106"/>
        <end position="164"/>
    </location>
</feature>
<proteinExistence type="inferred from homology"/>
<feature type="binding site" evidence="9">
    <location>
        <position position="1317"/>
    </location>
    <ligand>
        <name>AMP</name>
        <dbReference type="ChEBI" id="CHEBI:456215"/>
    </ligand>
</feature>
<keyword evidence="7" id="KW-0114">cAMP</keyword>
<dbReference type="PROSITE" id="PS51845">
    <property type="entry name" value="PDEASE_I_2"/>
    <property type="match status" value="1"/>
</dbReference>
<dbReference type="InterPro" id="IPR002073">
    <property type="entry name" value="PDEase_catalytic_dom"/>
</dbReference>
<feature type="region of interest" description="Disordered" evidence="11">
    <location>
        <begin position="972"/>
        <end position="995"/>
    </location>
</feature>
<dbReference type="SUPFAM" id="SSF55785">
    <property type="entry name" value="PYP-like sensor domain (PAS domain)"/>
    <property type="match status" value="1"/>
</dbReference>
<comment type="cofactor">
    <cofactor evidence="1">
        <name>a divalent metal cation</name>
        <dbReference type="ChEBI" id="CHEBI:60240"/>
    </cofactor>
</comment>
<dbReference type="InterPro" id="IPR009060">
    <property type="entry name" value="UBA-like_sf"/>
</dbReference>
<feature type="binding site" evidence="10">
    <location>
        <position position="1115"/>
    </location>
    <ligand>
        <name>Zn(2+)</name>
        <dbReference type="ChEBI" id="CHEBI:29105"/>
        <label>2</label>
    </ligand>
</feature>
<dbReference type="InterPro" id="IPR000014">
    <property type="entry name" value="PAS"/>
</dbReference>
<dbReference type="Proteomes" id="UP000828236">
    <property type="component" value="Unassembled WGS sequence"/>
</dbReference>
<evidence type="ECO:0000256" key="6">
    <source>
        <dbReference type="ARBA" id="ARBA00022801"/>
    </source>
</evidence>
<dbReference type="Gene3D" id="3.30.450.20">
    <property type="entry name" value="PAS domain"/>
    <property type="match status" value="1"/>
</dbReference>
<dbReference type="CDD" id="cd00130">
    <property type="entry name" value="PAS"/>
    <property type="match status" value="1"/>
</dbReference>
<dbReference type="SUPFAM" id="SSF109604">
    <property type="entry name" value="HD-domain/PDEase-like"/>
    <property type="match status" value="1"/>
</dbReference>
<keyword evidence="6" id="KW-0378">Hydrolase</keyword>
<dbReference type="InterPro" id="IPR003607">
    <property type="entry name" value="HD/PDEase_dom"/>
</dbReference>
<dbReference type="InterPro" id="IPR036971">
    <property type="entry name" value="PDEase_catalytic_dom_sf"/>
</dbReference>
<reference evidence="14" key="1">
    <citation type="submission" date="2020-06" db="EMBL/GenBank/DDBJ databases">
        <authorList>
            <person name="Ji K."/>
            <person name="Li J."/>
        </authorList>
    </citation>
    <scope>NUCLEOTIDE SEQUENCE</scope>
    <source>
        <strain evidence="14">JKM2019</strain>
        <tissue evidence="14">Whole body</tissue>
    </source>
</reference>
<evidence type="ECO:0000313" key="14">
    <source>
        <dbReference type="EMBL" id="KAH7643871.1"/>
    </source>
</evidence>
<feature type="region of interest" description="Disordered" evidence="11">
    <location>
        <begin position="1362"/>
        <end position="1387"/>
    </location>
</feature>
<dbReference type="InterPro" id="IPR023088">
    <property type="entry name" value="PDEase"/>
</dbReference>
<evidence type="ECO:0000259" key="12">
    <source>
        <dbReference type="PROSITE" id="PS50112"/>
    </source>
</evidence>
<feature type="compositionally biased region" description="Acidic residues" evidence="11">
    <location>
        <begin position="1370"/>
        <end position="1387"/>
    </location>
</feature>
<feature type="compositionally biased region" description="Low complexity" evidence="11">
    <location>
        <begin position="935"/>
        <end position="950"/>
    </location>
</feature>
<evidence type="ECO:0000256" key="7">
    <source>
        <dbReference type="ARBA" id="ARBA00023149"/>
    </source>
</evidence>
<dbReference type="PROSITE" id="PS50112">
    <property type="entry name" value="PAS"/>
    <property type="match status" value="1"/>
</dbReference>
<comment type="caution">
    <text evidence="14">The sequence shown here is derived from an EMBL/GenBank/DDBJ whole genome shotgun (WGS) entry which is preliminary data.</text>
</comment>
<reference evidence="14" key="2">
    <citation type="journal article" date="2021" name="World Allergy Organ. J.">
        <title>Chromosome-level assembly of Dermatophagoides farinae genome and transcriptome reveals two novel allergens Der f 37 and Der f 39.</title>
        <authorList>
            <person name="Chen J."/>
            <person name="Cai Z."/>
            <person name="Fan D."/>
            <person name="Hu J."/>
            <person name="Hou Y."/>
            <person name="He Y."/>
            <person name="Zhang Z."/>
            <person name="Zhao Z."/>
            <person name="Gao P."/>
            <person name="Hu W."/>
            <person name="Sun J."/>
            <person name="Li J."/>
            <person name="Ji K."/>
        </authorList>
    </citation>
    <scope>NUCLEOTIDE SEQUENCE</scope>
    <source>
        <strain evidence="14">JKM2019</strain>
    </source>
</reference>
<feature type="domain" description="PAS" evidence="12">
    <location>
        <begin position="701"/>
        <end position="755"/>
    </location>
</feature>
<comment type="similarity">
    <text evidence="3">Belongs to the cyclic nucleotide phosphodiesterase family. PDE8 subfamily.</text>
</comment>
<dbReference type="SMART" id="SM00471">
    <property type="entry name" value="HDc"/>
    <property type="match status" value="1"/>
</dbReference>
<dbReference type="CDD" id="cd00077">
    <property type="entry name" value="HDc"/>
    <property type="match status" value="1"/>
</dbReference>
<evidence type="ECO:0000256" key="3">
    <source>
        <dbReference type="ARBA" id="ARBA00006437"/>
    </source>
</evidence>
<feature type="compositionally biased region" description="Low complexity" evidence="11">
    <location>
        <begin position="977"/>
        <end position="995"/>
    </location>
</feature>
<feature type="region of interest" description="Disordered" evidence="11">
    <location>
        <begin position="355"/>
        <end position="383"/>
    </location>
</feature>
<dbReference type="Pfam" id="PF23198">
    <property type="entry name" value="PDE8A_N"/>
    <property type="match status" value="2"/>
</dbReference>
<dbReference type="Pfam" id="PF13426">
    <property type="entry name" value="PAS_9"/>
    <property type="match status" value="1"/>
</dbReference>
<dbReference type="SMART" id="SM00091">
    <property type="entry name" value="PAS"/>
    <property type="match status" value="1"/>
</dbReference>
<evidence type="ECO:0000256" key="5">
    <source>
        <dbReference type="ARBA" id="ARBA00022723"/>
    </source>
</evidence>
<feature type="binding site" evidence="9">
    <location>
        <begin position="1074"/>
        <end position="1078"/>
    </location>
    <ligand>
        <name>AMP</name>
        <dbReference type="ChEBI" id="CHEBI:456215"/>
    </ligand>
</feature>
<comment type="pathway">
    <text evidence="2">Purine metabolism; 3',5'-cyclic AMP degradation; AMP from 3',5'-cyclic AMP: step 1/1.</text>
</comment>
<keyword evidence="5 10" id="KW-0479">Metal-binding</keyword>
<evidence type="ECO:0000256" key="2">
    <source>
        <dbReference type="ARBA" id="ARBA00004703"/>
    </source>
</evidence>
<accession>A0A9D4P355</accession>
<feature type="binding site" evidence="10">
    <location>
        <position position="1114"/>
    </location>
    <ligand>
        <name>Zn(2+)</name>
        <dbReference type="ChEBI" id="CHEBI:29105"/>
        <label>1</label>
    </ligand>
</feature>
<dbReference type="GO" id="GO:0004115">
    <property type="term" value="F:3',5'-cyclic-AMP phosphodiesterase activity"/>
    <property type="evidence" value="ECO:0007669"/>
    <property type="project" value="UniProtKB-EC"/>
</dbReference>
<feature type="compositionally biased region" description="Low complexity" evidence="11">
    <location>
        <begin position="108"/>
        <end position="158"/>
    </location>
</feature>
<sequence length="1387" mass="156586">MQNMMQSMMNNPQMAEQLLQNNPFMPAATTTPTTGANNTAGTATNTANLQATLNSVSHNMQNPLFQRIITDPQAMQAFIQIQRGYEQLERILGVPVSNITELLIPNISSSNNSSTTTASATTTTTTTASANQNPSSTNTTAAAAATAPTTTTNTATATGNPSIPNANMLAQMMQHMLNVPTPSAENRYEQQLSQLEAMGFTNRQANIRALIETFASELSVVQPPTTIVGTCSMEHLSPTSSANFSNTNNSLIVTNMATKNNRRSRDYMDDEMDGQQPPQSSIIASSLPVSIQCKLCSQESMSGHRNDHNSAIINQTNSNEQKQIKNVENICDQQHKNQMKKKIKRSDQIIDKTTIARLEPYRDQPPLLPPSSSSPTQSKSTQSYNLLGQCSLSDQSLSAVQTMNTNNNISSSSSSSGKYVSQINELSGSTQMLRMAMNINSNNNNKQQQQQQQQSTITTNTMVEQLHQPFIQFGRMNIEMKNPKLLLVFNDKYDNHAKWLCDAGKKSGFTIIDLVDTKESAMNLYVEKQHELIIIDSRSHVYNHQHHHYHDHHQQQQQQRHVRFDSNNSARTKFLLQDSSSSHPPASSSSSSSSTLLFCDNRQQQPTLDSLNLCRAIRDIKGSEFTIVMALMNKNFYDYNEKPDDESYYHHHHMMMMMMDIYKSGFNRCISETVSQGCGYYQNELIQLCVFELPMQMKLRAAQTMMMAIDSCKDGVVITGPSHDIRYVNQSIEKMFGFRAEDMIGQRTQDFFQNDLIKMDVDEKINNYNDGKEWEGQIYHRRKSGESVPIWNRIMPINYRKGVPEYIIYIKEFPFLFVDKLMSPEREFSSSHGSLATSSSPNTAAAARNAYRKMSTIDVRSEARRPSLAKFNSVSMIEAPITKVINILMAIKESGPTFLAPTLEKAIDILKNSEVFNKFQNQINPDDQVTSELVSSLMNTSNKSTNSSTRRLSHDVPSHKNSVSYHLTQTMSTPTYSSQQQSHHHSQQQQYQHQSSLSSSITVPANIQKLLDNDLEWNFDVIELERISDKCPLLWLGTSIFDRFNVLQTLNCSQTVARNWLSLIEANYRKNSYHNSTHAADVMQATAYYLMSERLKTLFDPFDQAICLIAAIIHDVDHPGRNSAFLSNSNHELAVLYNDISVLESHHAAYGFRLTVLGPDSDRVNIFKNLDRETYRECRQSIIDMVLATEMTKHFEHLTKFVRTFQSFNIVDDEQLISLDKYKSVGGGSGNKNDDDNISTSTTVSDLATPENIVLIKRMLIKCADVSNPGRPTKLCEVWANRIASEYCDQTEEEKRKCLPVVMPTFDRRNCSIPKSQIGFIDYFANDMFEAWHSFGNFTEMIDNMNINYQYWKDKLSASAESKSRKVSESAEDDIKEVDEENTNDTS</sequence>
<dbReference type="GO" id="GO:0046872">
    <property type="term" value="F:metal ion binding"/>
    <property type="evidence" value="ECO:0007669"/>
    <property type="project" value="UniProtKB-KW"/>
</dbReference>
<feature type="active site" description="Proton donor" evidence="8">
    <location>
        <position position="1074"/>
    </location>
</feature>
<dbReference type="InterPro" id="IPR057304">
    <property type="entry name" value="PDE8-like_REC_N"/>
</dbReference>
<gene>
    <name evidence="14" type="ORF">HUG17_6233</name>
</gene>
<feature type="region of interest" description="Disordered" evidence="11">
    <location>
        <begin position="935"/>
        <end position="960"/>
    </location>
</feature>
<evidence type="ECO:0000259" key="13">
    <source>
        <dbReference type="PROSITE" id="PS51845"/>
    </source>
</evidence>
<feature type="binding site" evidence="10">
    <location>
        <position position="1078"/>
    </location>
    <ligand>
        <name>Zn(2+)</name>
        <dbReference type="ChEBI" id="CHEBI:29105"/>
        <label>1</label>
    </ligand>
</feature>
<dbReference type="EC" id="3.1.4.53" evidence="4"/>
<dbReference type="PRINTS" id="PR00387">
    <property type="entry name" value="PDIESTERASE1"/>
</dbReference>
<dbReference type="PANTHER" id="PTHR11347">
    <property type="entry name" value="CYCLIC NUCLEOTIDE PHOSPHODIESTERASE"/>
    <property type="match status" value="1"/>
</dbReference>
<evidence type="ECO:0000256" key="8">
    <source>
        <dbReference type="PIRSR" id="PIRSR623088-1"/>
    </source>
</evidence>
<organism evidence="14">
    <name type="scientific">Dermatophagoides farinae</name>
    <name type="common">American house dust mite</name>
    <dbReference type="NCBI Taxonomy" id="6954"/>
    <lineage>
        <taxon>Eukaryota</taxon>
        <taxon>Metazoa</taxon>
        <taxon>Ecdysozoa</taxon>
        <taxon>Arthropoda</taxon>
        <taxon>Chelicerata</taxon>
        <taxon>Arachnida</taxon>
        <taxon>Acari</taxon>
        <taxon>Acariformes</taxon>
        <taxon>Sarcoptiformes</taxon>
        <taxon>Astigmata</taxon>
        <taxon>Psoroptidia</taxon>
        <taxon>Analgoidea</taxon>
        <taxon>Pyroglyphidae</taxon>
        <taxon>Dermatophagoidinae</taxon>
        <taxon>Dermatophagoides</taxon>
    </lineage>
</organism>
<dbReference type="Gene3D" id="1.10.8.10">
    <property type="entry name" value="DNA helicase RuvA subunit, C-terminal domain"/>
    <property type="match status" value="1"/>
</dbReference>
<dbReference type="GO" id="GO:0007165">
    <property type="term" value="P:signal transduction"/>
    <property type="evidence" value="ECO:0007669"/>
    <property type="project" value="InterPro"/>
</dbReference>
<dbReference type="EMBL" id="SDOV01000002">
    <property type="protein sequence ID" value="KAH7643871.1"/>
    <property type="molecule type" value="Genomic_DNA"/>
</dbReference>
<feature type="binding site" evidence="9">
    <location>
        <position position="1265"/>
    </location>
    <ligand>
        <name>AMP</name>
        <dbReference type="ChEBI" id="CHEBI:456215"/>
    </ligand>
</feature>
<evidence type="ECO:0000256" key="1">
    <source>
        <dbReference type="ARBA" id="ARBA00001968"/>
    </source>
</evidence>
<evidence type="ECO:0000256" key="10">
    <source>
        <dbReference type="PIRSR" id="PIRSR623088-3"/>
    </source>
</evidence>
<feature type="binding site" evidence="9">
    <location>
        <position position="1115"/>
    </location>
    <ligand>
        <name>AMP</name>
        <dbReference type="ChEBI" id="CHEBI:456215"/>
    </ligand>
</feature>
<feature type="domain" description="PDEase" evidence="13">
    <location>
        <begin position="999"/>
        <end position="1359"/>
    </location>
</feature>
<dbReference type="Gene3D" id="1.10.1300.10">
    <property type="entry name" value="3'5'-cyclic nucleotide phosphodiesterase, catalytic domain"/>
    <property type="match status" value="1"/>
</dbReference>
<dbReference type="NCBIfam" id="TIGR00229">
    <property type="entry name" value="sensory_box"/>
    <property type="match status" value="1"/>
</dbReference>
<protein>
    <recommendedName>
        <fullName evidence="4">3',5'-cyclic-AMP phosphodiesterase</fullName>
        <ecNumber evidence="4">3.1.4.53</ecNumber>
    </recommendedName>
</protein>
<evidence type="ECO:0000256" key="11">
    <source>
        <dbReference type="SAM" id="MobiDB-lite"/>
    </source>
</evidence>
<dbReference type="Pfam" id="PF00233">
    <property type="entry name" value="PDEase_I"/>
    <property type="match status" value="1"/>
</dbReference>
<name>A0A9D4P355_DERFA</name>
<feature type="compositionally biased region" description="Low complexity" evidence="11">
    <location>
        <begin position="370"/>
        <end position="383"/>
    </location>
</feature>
<evidence type="ECO:0000256" key="9">
    <source>
        <dbReference type="PIRSR" id="PIRSR623088-2"/>
    </source>
</evidence>
<feature type="binding site" evidence="10">
    <location>
        <position position="1265"/>
    </location>
    <ligand>
        <name>Zn(2+)</name>
        <dbReference type="ChEBI" id="CHEBI:29105"/>
        <label>1</label>
    </ligand>
</feature>
<feature type="region of interest" description="Disordered" evidence="11">
    <location>
        <begin position="544"/>
        <end position="563"/>
    </location>
</feature>
<dbReference type="InterPro" id="IPR035965">
    <property type="entry name" value="PAS-like_dom_sf"/>
</dbReference>
<evidence type="ECO:0000256" key="4">
    <source>
        <dbReference type="ARBA" id="ARBA00012276"/>
    </source>
</evidence>
<feature type="binding site" evidence="10">
    <location>
        <position position="1115"/>
    </location>
    <ligand>
        <name>Zn(2+)</name>
        <dbReference type="ChEBI" id="CHEBI:29105"/>
        <label>1</label>
    </ligand>
</feature>
<dbReference type="SUPFAM" id="SSF46934">
    <property type="entry name" value="UBA-like"/>
    <property type="match status" value="1"/>
</dbReference>